<comment type="caution">
    <text evidence="9">The sequence shown here is derived from an EMBL/GenBank/DDBJ whole genome shotgun (WGS) entry which is preliminary data.</text>
</comment>
<dbReference type="OrthoDB" id="10259687at2759"/>
<dbReference type="GO" id="GO:0048026">
    <property type="term" value="P:positive regulation of mRNA splicing, via spliceosome"/>
    <property type="evidence" value="ECO:0007669"/>
    <property type="project" value="TreeGrafter"/>
</dbReference>
<evidence type="ECO:0000256" key="6">
    <source>
        <dbReference type="PROSITE-ProRule" id="PRU00176"/>
    </source>
</evidence>
<dbReference type="Proteomes" id="UP000799772">
    <property type="component" value="Unassembled WGS sequence"/>
</dbReference>
<comment type="subcellular location">
    <subcellularLocation>
        <location evidence="1">Nucleus</location>
    </subcellularLocation>
</comment>
<feature type="domain" description="RRM" evidence="8">
    <location>
        <begin position="40"/>
        <end position="118"/>
    </location>
</feature>
<name>A0A9P4M0S8_9PEZI</name>
<feature type="compositionally biased region" description="Pro residues" evidence="7">
    <location>
        <begin position="328"/>
        <end position="338"/>
    </location>
</feature>
<dbReference type="InterPro" id="IPR000504">
    <property type="entry name" value="RRM_dom"/>
</dbReference>
<evidence type="ECO:0000256" key="2">
    <source>
        <dbReference type="ARBA" id="ARBA00008363"/>
    </source>
</evidence>
<dbReference type="Pfam" id="PF00076">
    <property type="entry name" value="RRM_1"/>
    <property type="match status" value="2"/>
</dbReference>
<keyword evidence="10" id="KW-1185">Reference proteome</keyword>
<dbReference type="GO" id="GO:0005686">
    <property type="term" value="C:U2 snRNP"/>
    <property type="evidence" value="ECO:0007669"/>
    <property type="project" value="TreeGrafter"/>
</dbReference>
<evidence type="ECO:0000256" key="7">
    <source>
        <dbReference type="SAM" id="MobiDB-lite"/>
    </source>
</evidence>
<feature type="region of interest" description="Disordered" evidence="7">
    <location>
        <begin position="260"/>
        <end position="354"/>
    </location>
</feature>
<evidence type="ECO:0000256" key="3">
    <source>
        <dbReference type="ARBA" id="ARBA00022737"/>
    </source>
</evidence>
<accession>A0A9P4M0S8</accession>
<keyword evidence="3" id="KW-0677">Repeat</keyword>
<feature type="compositionally biased region" description="Pro residues" evidence="7">
    <location>
        <begin position="282"/>
        <end position="315"/>
    </location>
</feature>
<keyword evidence="4 6" id="KW-0694">RNA-binding</keyword>
<evidence type="ECO:0000313" key="9">
    <source>
        <dbReference type="EMBL" id="KAF2093911.1"/>
    </source>
</evidence>
<dbReference type="PANTHER" id="PTHR48030">
    <property type="entry name" value="SPLICING FACTOR 3B SUBUNIT 4"/>
    <property type="match status" value="1"/>
</dbReference>
<reference evidence="9" key="1">
    <citation type="journal article" date="2020" name="Stud. Mycol.">
        <title>101 Dothideomycetes genomes: a test case for predicting lifestyles and emergence of pathogens.</title>
        <authorList>
            <person name="Haridas S."/>
            <person name="Albert R."/>
            <person name="Binder M."/>
            <person name="Bloem J."/>
            <person name="Labutti K."/>
            <person name="Salamov A."/>
            <person name="Andreopoulos B."/>
            <person name="Baker S."/>
            <person name="Barry K."/>
            <person name="Bills G."/>
            <person name="Bluhm B."/>
            <person name="Cannon C."/>
            <person name="Castanera R."/>
            <person name="Culley D."/>
            <person name="Daum C."/>
            <person name="Ezra D."/>
            <person name="Gonzalez J."/>
            <person name="Henrissat B."/>
            <person name="Kuo A."/>
            <person name="Liang C."/>
            <person name="Lipzen A."/>
            <person name="Lutzoni F."/>
            <person name="Magnuson J."/>
            <person name="Mondo S."/>
            <person name="Nolan M."/>
            <person name="Ohm R."/>
            <person name="Pangilinan J."/>
            <person name="Park H.-J."/>
            <person name="Ramirez L."/>
            <person name="Alfaro M."/>
            <person name="Sun H."/>
            <person name="Tritt A."/>
            <person name="Yoshinaga Y."/>
            <person name="Zwiers L.-H."/>
            <person name="Turgeon B."/>
            <person name="Goodwin S."/>
            <person name="Spatafora J."/>
            <person name="Crous P."/>
            <person name="Grigoriev I."/>
        </authorList>
    </citation>
    <scope>NUCLEOTIDE SEQUENCE</scope>
    <source>
        <strain evidence="9">CBS 133067</strain>
    </source>
</reference>
<dbReference type="SMART" id="SM00360">
    <property type="entry name" value="RRM"/>
    <property type="match status" value="2"/>
</dbReference>
<sequence length="354" mass="37948">MAYRGTFGERPHWKAPPRDNFFLRSYPNLSNRIREQNKEATVYVGNLDERVTDKLIAELMNHAGPVVNVHLPKDRVSQKHQGYGFVEFKGEKDADYASKIMNGIKMFTKPIRVNKASADKQKQLEIGAEVFVGNLDPMVDETALYDTFVRFGLLVAIPKVARDDAGLSKGFGFLSYATFEAADDAIKHMHGQFLNNKEISVQYAFKKDGAGKRHGDEAERRLAAEAMQHGVSIPTQPIAPMFGAPPAPAGGMMAPYGGPVPGGMPMDPRQGLTGTPVGNSPFAPPPGGPVGPPPNGMPNPLPPPPSGLPARPPPSQAGYGGPAGFMPPGFPVPPPPGFPGQHQPGAPPPGYPRR</sequence>
<dbReference type="SUPFAM" id="SSF54928">
    <property type="entry name" value="RNA-binding domain, RBD"/>
    <property type="match status" value="1"/>
</dbReference>
<dbReference type="GO" id="GO:0003723">
    <property type="term" value="F:RNA binding"/>
    <property type="evidence" value="ECO:0007669"/>
    <property type="project" value="UniProtKB-UniRule"/>
</dbReference>
<proteinExistence type="inferred from homology"/>
<keyword evidence="5" id="KW-0539">Nucleus</keyword>
<comment type="similarity">
    <text evidence="2">Belongs to the SF3B4 family.</text>
</comment>
<dbReference type="GO" id="GO:0005730">
    <property type="term" value="C:nucleolus"/>
    <property type="evidence" value="ECO:0007669"/>
    <property type="project" value="TreeGrafter"/>
</dbReference>
<dbReference type="PROSITE" id="PS50102">
    <property type="entry name" value="RRM"/>
    <property type="match status" value="2"/>
</dbReference>
<dbReference type="GO" id="GO:0071011">
    <property type="term" value="C:precatalytic spliceosome"/>
    <property type="evidence" value="ECO:0007669"/>
    <property type="project" value="TreeGrafter"/>
</dbReference>
<evidence type="ECO:0000313" key="10">
    <source>
        <dbReference type="Proteomes" id="UP000799772"/>
    </source>
</evidence>
<dbReference type="CDD" id="cd12334">
    <property type="entry name" value="RRM1_SF3B4"/>
    <property type="match status" value="1"/>
</dbReference>
<dbReference type="AlphaFoldDB" id="A0A9P4M0S8"/>
<protein>
    <submittedName>
        <fullName evidence="9">RNA-binding domain-containing protein</fullName>
    </submittedName>
</protein>
<dbReference type="InterPro" id="IPR052084">
    <property type="entry name" value="SF3B4_spliceosome_assoc"/>
</dbReference>
<dbReference type="EMBL" id="ML978136">
    <property type="protein sequence ID" value="KAF2093911.1"/>
    <property type="molecule type" value="Genomic_DNA"/>
</dbReference>
<gene>
    <name evidence="9" type="ORF">NA57DRAFT_47472</name>
</gene>
<dbReference type="InterPro" id="IPR035979">
    <property type="entry name" value="RBD_domain_sf"/>
</dbReference>
<dbReference type="PANTHER" id="PTHR48030:SF3">
    <property type="entry name" value="SPLICING FACTOR 3B SUBUNIT 4"/>
    <property type="match status" value="1"/>
</dbReference>
<dbReference type="InterPro" id="IPR012677">
    <property type="entry name" value="Nucleotide-bd_a/b_plait_sf"/>
</dbReference>
<dbReference type="InterPro" id="IPR034158">
    <property type="entry name" value="SF3B4_RRM1"/>
</dbReference>
<dbReference type="Gene3D" id="3.30.70.330">
    <property type="match status" value="2"/>
</dbReference>
<evidence type="ECO:0000256" key="5">
    <source>
        <dbReference type="ARBA" id="ARBA00023242"/>
    </source>
</evidence>
<feature type="domain" description="RRM" evidence="8">
    <location>
        <begin position="128"/>
        <end position="206"/>
    </location>
</feature>
<feature type="compositionally biased region" description="Pro residues" evidence="7">
    <location>
        <begin position="345"/>
        <end position="354"/>
    </location>
</feature>
<dbReference type="FunFam" id="3.30.70.330:FF:000505">
    <property type="entry name" value="Splicing factor 3B subunit 4"/>
    <property type="match status" value="1"/>
</dbReference>
<evidence type="ECO:0000256" key="4">
    <source>
        <dbReference type="ARBA" id="ARBA00022884"/>
    </source>
</evidence>
<organism evidence="9 10">
    <name type="scientific">Rhizodiscina lignyota</name>
    <dbReference type="NCBI Taxonomy" id="1504668"/>
    <lineage>
        <taxon>Eukaryota</taxon>
        <taxon>Fungi</taxon>
        <taxon>Dikarya</taxon>
        <taxon>Ascomycota</taxon>
        <taxon>Pezizomycotina</taxon>
        <taxon>Dothideomycetes</taxon>
        <taxon>Pleosporomycetidae</taxon>
        <taxon>Aulographales</taxon>
        <taxon>Rhizodiscinaceae</taxon>
        <taxon>Rhizodiscina</taxon>
    </lineage>
</organism>
<evidence type="ECO:0000259" key="8">
    <source>
        <dbReference type="PROSITE" id="PS50102"/>
    </source>
</evidence>
<evidence type="ECO:0000256" key="1">
    <source>
        <dbReference type="ARBA" id="ARBA00004123"/>
    </source>
</evidence>